<name>A0AAN6GWP7_9BASI</name>
<dbReference type="AlphaFoldDB" id="A0AAN6GWP7"/>
<keyword evidence="2" id="KW-1133">Transmembrane helix</keyword>
<proteinExistence type="predicted"/>
<sequence>MRAWRTVVTATTAALSLAAAVACTSPTSTERFDEDLLLRPLPDGSIQAAFHFTIDSGEGPELNSQEDEQDWEDDADGARRNASSFWSRETSSATAGMSSHFRLLPRTLIQIAQAANTREFKLSISAGTWQYTAWGEPTLDILSSDPSASESTAQQEQSKAWTARGGRAVRRDQLYEEEQEKQRRFSHSTAAKILGDDAVGNGAELWASFLSPPGSGLPAKEGPSKGEHAKLSWRKLTSALAGLFCASLDTTLSPRIALEPSEPLLFSQSERSHTSRTPGRQAPFMSSNSTADSVLLHAFAPSEFICTENLTPFLKLLPCRSASAGLAQLLNPHALFSSSFHGMSVHVQRIGSESETPSATNVPVERWRVHLRIQAVYTAAQARLKGRSAEELALRPLFARNITQACPMASSSNVYIPRPPTASDLEQSTKDTEDDDDDDELDQSAGSEILLIDAEGSDSYTSPSWPRLYTLDPVYKARRRRRVLRKRPWRASPHFTAFSDTALSGLAQAYDLAPALASETPSLELYRTHTSTHPTKGAFLLTLTNWHRTEPVRARYYDEIPWWMEIWTHSLKVIKVEDVSDKSARVQPESATPKKRRGSAGAKKSEEDDIVRFVDDFLCPPILAIHYEPTAGRDLDPDATPGSGRPSLFELDLRIPASSKVQIQMEYNLAFLRYTEHPPGPQKGWGVPPGILAVLSQDGHGSGGPSGEATFDEQARLCPVEVPRRRGRKAAGLGLRSGLPPLSRPIPVAGQGIRRRIYTEPALIELAVPDFSMIYNLILFTSTEIALFFGSMFNLLVRRFGDVVLSS</sequence>
<feature type="signal peptide" evidence="3">
    <location>
        <begin position="1"/>
        <end position="29"/>
    </location>
</feature>
<evidence type="ECO:0000313" key="5">
    <source>
        <dbReference type="Proteomes" id="UP001176517"/>
    </source>
</evidence>
<protein>
    <submittedName>
        <fullName evidence="4">Subunit of the glycosylphosphatidylinositol transamidase complex-like protein</fullName>
    </submittedName>
</protein>
<keyword evidence="2" id="KW-0812">Transmembrane</keyword>
<keyword evidence="5" id="KW-1185">Reference proteome</keyword>
<gene>
    <name evidence="4" type="primary">GPI16</name>
    <name evidence="4" type="ORF">OC846_000634</name>
</gene>
<feature type="region of interest" description="Disordered" evidence="1">
    <location>
        <begin position="142"/>
        <end position="165"/>
    </location>
</feature>
<comment type="caution">
    <text evidence="4">The sequence shown here is derived from an EMBL/GenBank/DDBJ whole genome shotgun (WGS) entry which is preliminary data.</text>
</comment>
<keyword evidence="2" id="KW-0472">Membrane</keyword>
<dbReference type="GO" id="GO:0016255">
    <property type="term" value="P:attachment of GPI anchor to protein"/>
    <property type="evidence" value="ECO:0007669"/>
    <property type="project" value="InterPro"/>
</dbReference>
<feature type="region of interest" description="Disordered" evidence="1">
    <location>
        <begin position="582"/>
        <end position="605"/>
    </location>
</feature>
<feature type="compositionally biased region" description="Low complexity" evidence="1">
    <location>
        <begin position="147"/>
        <end position="158"/>
    </location>
</feature>
<feature type="compositionally biased region" description="Acidic residues" evidence="1">
    <location>
        <begin position="64"/>
        <end position="75"/>
    </location>
</feature>
<evidence type="ECO:0000256" key="1">
    <source>
        <dbReference type="SAM" id="MobiDB-lite"/>
    </source>
</evidence>
<accession>A0AAN6GWP7</accession>
<feature type="compositionally biased region" description="Acidic residues" evidence="1">
    <location>
        <begin position="432"/>
        <end position="441"/>
    </location>
</feature>
<feature type="region of interest" description="Disordered" evidence="1">
    <location>
        <begin position="56"/>
        <end position="89"/>
    </location>
</feature>
<dbReference type="EMBL" id="JAPDMZ010000007">
    <property type="protein sequence ID" value="KAK0557184.1"/>
    <property type="molecule type" value="Genomic_DNA"/>
</dbReference>
<dbReference type="Proteomes" id="UP001176517">
    <property type="component" value="Unassembled WGS sequence"/>
</dbReference>
<feature type="chain" id="PRO_5042909069" evidence="3">
    <location>
        <begin position="30"/>
        <end position="807"/>
    </location>
</feature>
<evidence type="ECO:0000256" key="3">
    <source>
        <dbReference type="SAM" id="SignalP"/>
    </source>
</evidence>
<dbReference type="PROSITE" id="PS51257">
    <property type="entry name" value="PROKAR_LIPOPROTEIN"/>
    <property type="match status" value="1"/>
</dbReference>
<evidence type="ECO:0000256" key="2">
    <source>
        <dbReference type="SAM" id="Phobius"/>
    </source>
</evidence>
<dbReference type="PANTHER" id="PTHR12959">
    <property type="entry name" value="GPI TRANSAMIDASE COMPONENT PIG-T-RELATED"/>
    <property type="match status" value="1"/>
</dbReference>
<organism evidence="4 5">
    <name type="scientific">Tilletia horrida</name>
    <dbReference type="NCBI Taxonomy" id="155126"/>
    <lineage>
        <taxon>Eukaryota</taxon>
        <taxon>Fungi</taxon>
        <taxon>Dikarya</taxon>
        <taxon>Basidiomycota</taxon>
        <taxon>Ustilaginomycotina</taxon>
        <taxon>Exobasidiomycetes</taxon>
        <taxon>Tilletiales</taxon>
        <taxon>Tilletiaceae</taxon>
        <taxon>Tilletia</taxon>
    </lineage>
</organism>
<keyword evidence="3" id="KW-0732">Signal</keyword>
<evidence type="ECO:0000313" key="4">
    <source>
        <dbReference type="EMBL" id="KAK0557184.1"/>
    </source>
</evidence>
<feature type="region of interest" description="Disordered" evidence="1">
    <location>
        <begin position="263"/>
        <end position="286"/>
    </location>
</feature>
<dbReference type="Pfam" id="PF04113">
    <property type="entry name" value="Gpi16"/>
    <property type="match status" value="4"/>
</dbReference>
<feature type="transmembrane region" description="Helical" evidence="2">
    <location>
        <begin position="773"/>
        <end position="797"/>
    </location>
</feature>
<reference evidence="4" key="1">
    <citation type="journal article" date="2023" name="PhytoFront">
        <title>Draft Genome Resources of Seven Strains of Tilletia horrida, Causal Agent of Kernel Smut of Rice.</title>
        <authorList>
            <person name="Khanal S."/>
            <person name="Antony Babu S."/>
            <person name="Zhou X.G."/>
        </authorList>
    </citation>
    <scope>NUCLEOTIDE SEQUENCE</scope>
    <source>
        <strain evidence="4">TX6</strain>
    </source>
</reference>
<dbReference type="GO" id="GO:0042765">
    <property type="term" value="C:GPI-anchor transamidase complex"/>
    <property type="evidence" value="ECO:0007669"/>
    <property type="project" value="InterPro"/>
</dbReference>
<feature type="region of interest" description="Disordered" evidence="1">
    <location>
        <begin position="411"/>
        <end position="441"/>
    </location>
</feature>
<dbReference type="InterPro" id="IPR007245">
    <property type="entry name" value="PIG-T"/>
</dbReference>
<dbReference type="PANTHER" id="PTHR12959:SF11">
    <property type="entry name" value="GPI TRANSAMIDASE COMPONENT PIG-T"/>
    <property type="match status" value="1"/>
</dbReference>